<keyword evidence="3" id="KW-0677">Repeat</keyword>
<evidence type="ECO:0000256" key="3">
    <source>
        <dbReference type="ARBA" id="ARBA00022737"/>
    </source>
</evidence>
<comment type="similarity">
    <text evidence="1">Belongs to the disease resistance NB-LRR family.</text>
</comment>
<dbReference type="InterPro" id="IPR044974">
    <property type="entry name" value="Disease_R_plants"/>
</dbReference>
<dbReference type="SMR" id="Q9XEQ9"/>
<dbReference type="CDD" id="cd14798">
    <property type="entry name" value="RX-CC_like"/>
    <property type="match status" value="1"/>
</dbReference>
<feature type="region of interest" description="Disordered" evidence="7">
    <location>
        <begin position="62"/>
        <end position="133"/>
    </location>
</feature>
<feature type="domain" description="Disease resistance protein winged helix" evidence="10">
    <location>
        <begin position="800"/>
        <end position="871"/>
    </location>
</feature>
<dbReference type="Pfam" id="PF23598">
    <property type="entry name" value="LRR_14"/>
    <property type="match status" value="1"/>
</dbReference>
<dbReference type="InterPro" id="IPR027417">
    <property type="entry name" value="P-loop_NTPase"/>
</dbReference>
<dbReference type="GO" id="GO:0009626">
    <property type="term" value="P:plant-type hypersensitive response"/>
    <property type="evidence" value="ECO:0007669"/>
    <property type="project" value="UniProtKB-ARBA"/>
</dbReference>
<dbReference type="Gene3D" id="3.40.50.300">
    <property type="entry name" value="P-loop containing nucleotide triphosphate hydrolases"/>
    <property type="match status" value="1"/>
</dbReference>
<keyword evidence="6" id="KW-0175">Coiled coil</keyword>
<evidence type="ECO:0000313" key="12">
    <source>
        <dbReference type="EMBL" id="AAD27570.1"/>
    </source>
</evidence>
<dbReference type="Pfam" id="PF23559">
    <property type="entry name" value="WHD_DRP"/>
    <property type="match status" value="1"/>
</dbReference>
<feature type="domain" description="Disease resistance R13L4/SHOC-2-like LRR" evidence="11">
    <location>
        <begin position="919"/>
        <end position="1279"/>
    </location>
</feature>
<feature type="region of interest" description="Disordered" evidence="7">
    <location>
        <begin position="16"/>
        <end position="45"/>
    </location>
</feature>
<dbReference type="ExpressionAtlas" id="Q9XEQ9">
    <property type="expression patterns" value="baseline and differential"/>
</dbReference>
<organism evidence="12">
    <name type="scientific">Sorghum bicolor</name>
    <name type="common">Sorghum</name>
    <name type="synonym">Sorghum vulgare</name>
    <dbReference type="NCBI Taxonomy" id="4558"/>
    <lineage>
        <taxon>Eukaryota</taxon>
        <taxon>Viridiplantae</taxon>
        <taxon>Streptophyta</taxon>
        <taxon>Embryophyta</taxon>
        <taxon>Tracheophyta</taxon>
        <taxon>Spermatophyta</taxon>
        <taxon>Magnoliopsida</taxon>
        <taxon>Liliopsida</taxon>
        <taxon>Poales</taxon>
        <taxon>Poaceae</taxon>
        <taxon>PACMAD clade</taxon>
        <taxon>Panicoideae</taxon>
        <taxon>Andropogonodae</taxon>
        <taxon>Andropogoneae</taxon>
        <taxon>Sorghinae</taxon>
        <taxon>Sorghum</taxon>
    </lineage>
</organism>
<dbReference type="GO" id="GO:0042742">
    <property type="term" value="P:defense response to bacterium"/>
    <property type="evidence" value="ECO:0007669"/>
    <property type="project" value="UniProtKB-ARBA"/>
</dbReference>
<dbReference type="InterPro" id="IPR038005">
    <property type="entry name" value="RX-like_CC"/>
</dbReference>
<dbReference type="Pfam" id="PF18052">
    <property type="entry name" value="Rx_N"/>
    <property type="match status" value="1"/>
</dbReference>
<dbReference type="GO" id="GO:0043531">
    <property type="term" value="F:ADP binding"/>
    <property type="evidence" value="ECO:0007669"/>
    <property type="project" value="InterPro"/>
</dbReference>
<feature type="domain" description="NB-ARC" evidence="8">
    <location>
        <begin position="584"/>
        <end position="671"/>
    </location>
</feature>
<reference evidence="12" key="1">
    <citation type="submission" date="1998-12" db="EMBL/GenBank/DDBJ databases">
        <title>Retrotransposable elements of Sorghum bicolor.</title>
        <authorList>
            <person name="Llaca V."/>
            <person name="Lou A."/>
            <person name="Young S."/>
            <person name="Messing J."/>
        </authorList>
    </citation>
    <scope>NUCLEOTIDE SEQUENCE</scope>
</reference>
<evidence type="ECO:0000259" key="10">
    <source>
        <dbReference type="Pfam" id="PF23559"/>
    </source>
</evidence>
<dbReference type="InterPro" id="IPR032675">
    <property type="entry name" value="LRR_dom_sf"/>
</dbReference>
<evidence type="ECO:0000256" key="6">
    <source>
        <dbReference type="ARBA" id="ARBA00023054"/>
    </source>
</evidence>
<dbReference type="Gene3D" id="1.10.10.10">
    <property type="entry name" value="Winged helix-like DNA-binding domain superfamily/Winged helix DNA-binding domain"/>
    <property type="match status" value="1"/>
</dbReference>
<keyword evidence="2" id="KW-0433">Leucine-rich repeat</keyword>
<dbReference type="InterPro" id="IPR036388">
    <property type="entry name" value="WH-like_DNA-bd_sf"/>
</dbReference>
<dbReference type="EMBL" id="AF114171">
    <property type="protein sequence ID" value="AAD27570.1"/>
    <property type="molecule type" value="Genomic_DNA"/>
</dbReference>
<dbReference type="Gene3D" id="1.20.5.4130">
    <property type="match status" value="1"/>
</dbReference>
<dbReference type="Pfam" id="PF00931">
    <property type="entry name" value="NB-ARC"/>
    <property type="match status" value="1"/>
</dbReference>
<dbReference type="InterPro" id="IPR042197">
    <property type="entry name" value="Apaf_helical"/>
</dbReference>
<dbReference type="SUPFAM" id="SSF52058">
    <property type="entry name" value="L domain-like"/>
    <property type="match status" value="1"/>
</dbReference>
<dbReference type="PANTHER" id="PTHR23155">
    <property type="entry name" value="DISEASE RESISTANCE PROTEIN RP"/>
    <property type="match status" value="1"/>
</dbReference>
<dbReference type="Gene3D" id="3.80.10.10">
    <property type="entry name" value="Ribonuclease Inhibitor"/>
    <property type="match status" value="1"/>
</dbReference>
<dbReference type="InterPro" id="IPR002182">
    <property type="entry name" value="NB-ARC"/>
</dbReference>
<protein>
    <submittedName>
        <fullName evidence="12">Disease resistance protein RPM1 homolog</fullName>
    </submittedName>
</protein>
<sequence length="1336" mass="149293">MPWYNILIKHRLEGFQPKQEENEEPSEGRVLARTAEGPSLETSSAAASRLRLLQSLAQRNSGLVKRTATCGGRADDSRGSAGELLGPHRTPHARPLQQPNATTGNLPRLSSGIESPQGSSPGEGKNQDKERTDHELTCARRFESEGRNERAAPLFVLVEIPDQLLPLVATLCHQLLPRAHLPTHMATPTRGGSQRTVSQLQEWSHSTLSGIISSILFSRFRAGGGNGGARGKEAAAGSTAARIRRGGQVGGHPLESMAQRPSSTTRRGVTFLTFAALTRRCPFLPLHDLKPGSFRIPCSAALCTALSKKVVEVSLVAHLDEAAGRGCWSGGSALPTPRPAYFIFAILLDCYSLIGEIWGLEVFRLLNLHCRNRRANRGEGKHFSSSLTLCITQREMDGFMASAATGAMSSLLAKLAELLGEDYNMQRGMRREIAFLKDELSSMNTLLERLADSEMLDLQTKEWRDQVREMSYDIEDCVDDYMRQLQNEPQRHSGVVGFFFGYVQKVKDLITRHEIAEQIQELKARIVEVGHRRKRYKIDDTVNFGGTNVIPVDRRLPALYAELGGLVGISVPRDEVIKLVDDGAQGVKVVSIVGCGGLGKTTIANQVYINIAEKFDCQAFVSLTQNPDMVIIFQSILTQVKKDECDSTSSCDKELLISELRDFLKDKSRIIVTTRIGTVAKICSSPFHDLVFKLRMLSEDDSKRLFFRRIFGSEDKCPHQLKDVSVEIIKKCGGLPLAIITMASLLTTKSDTRADWLKICNSIGCRLEKNCDVEEMNMILSLSYNHLPHHLKTCLLYLSMFPEDYVIKRDYLVRRWVAEGFISAHGRKNLEDEGECYFNELINRSLIQPVDFQYDGRVYTCRVHDVILDLITCKAVEENFVTVVTNGKQMLPSHGKVHRLSLEYHGLETLRTNPIVTTHVRSLDIFRYSEEMLPLSGFRSLRVLDLDGNENLESCYLKDIGKLYQLRYLRIKASNITLPESIGELQCLVILDLVSCLNLGELPTSIVELRHLKWLIVPRMNLPDGVGNMQALEFLSLIVVDYTISTSLLQELGSLTKLRTLELDWRINPLHRDKKTYEDNFVSSLGKLGSSNLRYLKLISPWSLDFLLEPWSPTPHLLQELVIKGWHLNKIPVWMVSLTNLTYLDVEVKVRQETLQILGDFPALQFLKLCSNAAGSEVKCLVVSNSGFRCLKKFSFVGWVNMMFKEGAVPVLETLEFQIIVHEVQTACRFGPPDFGISHLSTLRNLVVNVHCEGSRVKEVEALEAAIRSAASMLPNHPTPALHRFLESELDKGSTVCSVSDSSFAAVVSLGCMRRLELAFRPTSPHGVECGIDILD</sequence>
<dbReference type="InterPro" id="IPR041118">
    <property type="entry name" value="Rx_N"/>
</dbReference>
<evidence type="ECO:0000256" key="1">
    <source>
        <dbReference type="ARBA" id="ARBA00008894"/>
    </source>
</evidence>
<dbReference type="PANTHER" id="PTHR23155:SF1167">
    <property type="entry name" value="OS08G0412100 PROTEIN"/>
    <property type="match status" value="1"/>
</dbReference>
<accession>Q9XEQ9</accession>
<dbReference type="GO" id="GO:0002758">
    <property type="term" value="P:innate immune response-activating signaling pathway"/>
    <property type="evidence" value="ECO:0007669"/>
    <property type="project" value="UniProtKB-ARBA"/>
</dbReference>
<evidence type="ECO:0000259" key="11">
    <source>
        <dbReference type="Pfam" id="PF23598"/>
    </source>
</evidence>
<dbReference type="InterPro" id="IPR058922">
    <property type="entry name" value="WHD_DRP"/>
</dbReference>
<evidence type="ECO:0000256" key="7">
    <source>
        <dbReference type="SAM" id="MobiDB-lite"/>
    </source>
</evidence>
<evidence type="ECO:0000256" key="4">
    <source>
        <dbReference type="ARBA" id="ARBA00022741"/>
    </source>
</evidence>
<dbReference type="PRINTS" id="PR00364">
    <property type="entry name" value="DISEASERSIST"/>
</dbReference>
<dbReference type="FunFam" id="1.10.10.10:FF:000322">
    <property type="entry name" value="Probable disease resistance protein At1g63360"/>
    <property type="match status" value="1"/>
</dbReference>
<evidence type="ECO:0000259" key="9">
    <source>
        <dbReference type="Pfam" id="PF18052"/>
    </source>
</evidence>
<evidence type="ECO:0000259" key="8">
    <source>
        <dbReference type="Pfam" id="PF00931"/>
    </source>
</evidence>
<dbReference type="SUPFAM" id="SSF52540">
    <property type="entry name" value="P-loop containing nucleoside triphosphate hydrolases"/>
    <property type="match status" value="1"/>
</dbReference>
<keyword evidence="5" id="KW-0611">Plant defense</keyword>
<dbReference type="InterPro" id="IPR055414">
    <property type="entry name" value="LRR_R13L4/SHOC2-like"/>
</dbReference>
<evidence type="ECO:0000256" key="2">
    <source>
        <dbReference type="ARBA" id="ARBA00022614"/>
    </source>
</evidence>
<evidence type="ECO:0000256" key="5">
    <source>
        <dbReference type="ARBA" id="ARBA00022821"/>
    </source>
</evidence>
<dbReference type="Gene3D" id="1.10.8.430">
    <property type="entry name" value="Helical domain of apoptotic protease-activating factors"/>
    <property type="match status" value="1"/>
</dbReference>
<proteinExistence type="inferred from homology"/>
<keyword evidence="4" id="KW-0547">Nucleotide-binding</keyword>
<feature type="domain" description="Disease resistance N-terminal" evidence="9">
    <location>
        <begin position="407"/>
        <end position="493"/>
    </location>
</feature>
<name>Q9XEQ9_SORBI</name>